<dbReference type="OrthoDB" id="9906450at2759"/>
<feature type="domain" description="Ig-like" evidence="1">
    <location>
        <begin position="18"/>
        <end position="106"/>
    </location>
</feature>
<dbReference type="AlphaFoldDB" id="A0A8C5QXC0"/>
<dbReference type="Proteomes" id="UP000694569">
    <property type="component" value="Unplaced"/>
</dbReference>
<dbReference type="PROSITE" id="PS50835">
    <property type="entry name" value="IG_LIKE"/>
    <property type="match status" value="1"/>
</dbReference>
<reference evidence="2" key="2">
    <citation type="submission" date="2025-09" db="UniProtKB">
        <authorList>
            <consortium name="Ensembl"/>
        </authorList>
    </citation>
    <scope>IDENTIFICATION</scope>
</reference>
<dbReference type="InterPro" id="IPR036179">
    <property type="entry name" value="Ig-like_dom_sf"/>
</dbReference>
<name>A0A8C5QXC0_9ANUR</name>
<dbReference type="Ensembl" id="ENSLLET00000044731.1">
    <property type="protein sequence ID" value="ENSLLEP00000043018.1"/>
    <property type="gene ID" value="ENSLLEG00000027364.1"/>
</dbReference>
<dbReference type="Gene3D" id="2.60.40.10">
    <property type="entry name" value="Immunoglobulins"/>
    <property type="match status" value="1"/>
</dbReference>
<accession>A0A8C5QXC0</accession>
<sequence>NLSPLAGHLRGEETNIKPTPRQRPQEILYVEANQQAEISCRSREAWLGDNIYSWYYRKTWGETPTLLIHCKNNPNPNNYSCVSGDLLGTGLRIHSARAEDSGIYHCVFCIRDCEFGNGTMLITRGKTTSFNQRKEQELLVKNVSENPNGTGTFLNHISIPRHAWDRVEGLSCDVWTHSSVYVHREIPETGNSLRNLLSLYKNS</sequence>
<evidence type="ECO:0000259" key="1">
    <source>
        <dbReference type="PROSITE" id="PS50835"/>
    </source>
</evidence>
<protein>
    <recommendedName>
        <fullName evidence="1">Ig-like domain-containing protein</fullName>
    </recommendedName>
</protein>
<organism evidence="2 3">
    <name type="scientific">Leptobrachium leishanense</name>
    <name type="common">Leishan spiny toad</name>
    <dbReference type="NCBI Taxonomy" id="445787"/>
    <lineage>
        <taxon>Eukaryota</taxon>
        <taxon>Metazoa</taxon>
        <taxon>Chordata</taxon>
        <taxon>Craniata</taxon>
        <taxon>Vertebrata</taxon>
        <taxon>Euteleostomi</taxon>
        <taxon>Amphibia</taxon>
        <taxon>Batrachia</taxon>
        <taxon>Anura</taxon>
        <taxon>Pelobatoidea</taxon>
        <taxon>Megophryidae</taxon>
        <taxon>Leptobrachium</taxon>
    </lineage>
</organism>
<reference evidence="2" key="1">
    <citation type="submission" date="2025-08" db="UniProtKB">
        <authorList>
            <consortium name="Ensembl"/>
        </authorList>
    </citation>
    <scope>IDENTIFICATION</scope>
</reference>
<dbReference type="SUPFAM" id="SSF48726">
    <property type="entry name" value="Immunoglobulin"/>
    <property type="match status" value="1"/>
</dbReference>
<evidence type="ECO:0000313" key="3">
    <source>
        <dbReference type="Proteomes" id="UP000694569"/>
    </source>
</evidence>
<dbReference type="InterPro" id="IPR007110">
    <property type="entry name" value="Ig-like_dom"/>
</dbReference>
<proteinExistence type="predicted"/>
<dbReference type="InterPro" id="IPR013783">
    <property type="entry name" value="Ig-like_fold"/>
</dbReference>
<dbReference type="SMART" id="SM00409">
    <property type="entry name" value="IG"/>
    <property type="match status" value="1"/>
</dbReference>
<keyword evidence="3" id="KW-1185">Reference proteome</keyword>
<dbReference type="InterPro" id="IPR003599">
    <property type="entry name" value="Ig_sub"/>
</dbReference>
<evidence type="ECO:0000313" key="2">
    <source>
        <dbReference type="Ensembl" id="ENSLLEP00000043018.1"/>
    </source>
</evidence>
<dbReference type="CDD" id="cd00099">
    <property type="entry name" value="IgV"/>
    <property type="match status" value="1"/>
</dbReference>